<proteinExistence type="inferred from homology"/>
<keyword evidence="5" id="KW-0863">Zinc-finger</keyword>
<dbReference type="InterPro" id="IPR028009">
    <property type="entry name" value="ESCO_Acetyltransf_dom"/>
</dbReference>
<dbReference type="Pfam" id="PF13880">
    <property type="entry name" value="Acetyltransf_13"/>
    <property type="match status" value="1"/>
</dbReference>
<dbReference type="KEGG" id="cme:CYME_CMT193C"/>
<evidence type="ECO:0000256" key="1">
    <source>
        <dbReference type="ARBA" id="ARBA00004123"/>
    </source>
</evidence>
<evidence type="ECO:0000256" key="9">
    <source>
        <dbReference type="ARBA" id="ARBA00023315"/>
    </source>
</evidence>
<comment type="subcellular location">
    <subcellularLocation>
        <location evidence="1">Nucleus</location>
    </subcellularLocation>
</comment>
<dbReference type="OrthoDB" id="428854at2759"/>
<dbReference type="STRING" id="280699.M1VMF0"/>
<keyword evidence="9" id="KW-0012">Acyltransferase</keyword>
<evidence type="ECO:0000313" key="12">
    <source>
        <dbReference type="EMBL" id="BAM83183.1"/>
    </source>
</evidence>
<dbReference type="EMBL" id="AP006502">
    <property type="protein sequence ID" value="BAM83183.1"/>
    <property type="molecule type" value="Genomic_DNA"/>
</dbReference>
<feature type="compositionally biased region" description="Pro residues" evidence="10">
    <location>
        <begin position="1"/>
        <end position="10"/>
    </location>
</feature>
<accession>M1VMF0</accession>
<feature type="region of interest" description="Disordered" evidence="10">
    <location>
        <begin position="1"/>
        <end position="37"/>
    </location>
</feature>
<evidence type="ECO:0000256" key="4">
    <source>
        <dbReference type="ARBA" id="ARBA00022723"/>
    </source>
</evidence>
<dbReference type="HOGENOM" id="CLU_726398_0_0_1"/>
<dbReference type="InterPro" id="IPR000182">
    <property type="entry name" value="GNAT_dom"/>
</dbReference>
<dbReference type="InterPro" id="IPR016181">
    <property type="entry name" value="Acyl_CoA_acyltransferase"/>
</dbReference>
<feature type="domain" description="N-acetyltransferase" evidence="11">
    <location>
        <begin position="227"/>
        <end position="381"/>
    </location>
</feature>
<evidence type="ECO:0000256" key="2">
    <source>
        <dbReference type="ARBA" id="ARBA00005816"/>
    </source>
</evidence>
<evidence type="ECO:0000313" key="13">
    <source>
        <dbReference type="Proteomes" id="UP000007014"/>
    </source>
</evidence>
<evidence type="ECO:0000256" key="8">
    <source>
        <dbReference type="ARBA" id="ARBA00023306"/>
    </source>
</evidence>
<dbReference type="GO" id="GO:0061733">
    <property type="term" value="F:protein-lysine-acetyltransferase activity"/>
    <property type="evidence" value="ECO:0007669"/>
    <property type="project" value="TreeGrafter"/>
</dbReference>
<keyword evidence="3" id="KW-0808">Transferase</keyword>
<dbReference type="PANTHER" id="PTHR45884:SF2">
    <property type="entry name" value="N-ACETYLTRANSFERASE ECO"/>
    <property type="match status" value="1"/>
</dbReference>
<name>M1VMF0_CYAM1</name>
<sequence>MAPVPRPGPLSPSSRGKTNAAGEECSLSGSCGPEACTRRRDDRVAKPGLSVSCRWSVSTSPGSASKVIEVVGDRAQATVLTKESRSVLGGSPSSGRLLPCLGSGNGVPGQSTALPKGAPARGAGREHLEQSFLDFGQRNGAGPVTCPECGCTYVVGVAADERAHTSEHQLFLYGVPVTHPRFLDAAVDLGKAPEQQWPAFERIPGWIVHVSTSRGRASAAQHQNRSGNILHVQQPWFKTLWRLACKDWSAHAEASEPTIPFGTELSEAVPPIWIFVYIGRQRRNAIGLVVARALTLREPLDHVRQEAPWCGLERVWVHTAYRRCGVATALADTARAHVWAATVVPRHRCAFTELTTAGDAFAAGYVGGRDRIRLYKPTKHI</sequence>
<evidence type="ECO:0000256" key="5">
    <source>
        <dbReference type="ARBA" id="ARBA00022771"/>
    </source>
</evidence>
<dbReference type="OMA" id="HEPWRIV"/>
<evidence type="ECO:0000259" key="11">
    <source>
        <dbReference type="PROSITE" id="PS51186"/>
    </source>
</evidence>
<comment type="similarity">
    <text evidence="2">Belongs to the acetyltransferase family. ECO subfamily.</text>
</comment>
<protein>
    <recommendedName>
        <fullName evidence="11">N-acetyltransferase domain-containing protein</fullName>
    </recommendedName>
</protein>
<keyword evidence="8" id="KW-0131">Cell cycle</keyword>
<keyword evidence="7" id="KW-0539">Nucleus</keyword>
<dbReference type="Pfam" id="PF13878">
    <property type="entry name" value="zf-C2H2_3"/>
    <property type="match status" value="1"/>
</dbReference>
<dbReference type="PANTHER" id="PTHR45884">
    <property type="entry name" value="N-ACETYLTRANSFERASE ECO"/>
    <property type="match status" value="1"/>
</dbReference>
<dbReference type="GO" id="GO:0008270">
    <property type="term" value="F:zinc ion binding"/>
    <property type="evidence" value="ECO:0007669"/>
    <property type="project" value="UniProtKB-KW"/>
</dbReference>
<keyword evidence="13" id="KW-1185">Reference proteome</keyword>
<reference evidence="12 13" key="1">
    <citation type="journal article" date="2004" name="Nature">
        <title>Genome sequence of the ultrasmall unicellular red alga Cyanidioschyzon merolae 10D.</title>
        <authorList>
            <person name="Matsuzaki M."/>
            <person name="Misumi O."/>
            <person name="Shin-i T."/>
            <person name="Maruyama S."/>
            <person name="Takahara M."/>
            <person name="Miyagishima S."/>
            <person name="Mori T."/>
            <person name="Nishida K."/>
            <person name="Yagisawa F."/>
            <person name="Nishida K."/>
            <person name="Yoshida Y."/>
            <person name="Nishimura Y."/>
            <person name="Nakao S."/>
            <person name="Kobayashi T."/>
            <person name="Momoyama Y."/>
            <person name="Higashiyama T."/>
            <person name="Minoda A."/>
            <person name="Sano M."/>
            <person name="Nomoto H."/>
            <person name="Oishi K."/>
            <person name="Hayashi H."/>
            <person name="Ohta F."/>
            <person name="Nishizaka S."/>
            <person name="Haga S."/>
            <person name="Miura S."/>
            <person name="Morishita T."/>
            <person name="Kabeya Y."/>
            <person name="Terasawa K."/>
            <person name="Suzuki Y."/>
            <person name="Ishii Y."/>
            <person name="Asakawa S."/>
            <person name="Takano H."/>
            <person name="Ohta N."/>
            <person name="Kuroiwa H."/>
            <person name="Tanaka K."/>
            <person name="Shimizu N."/>
            <person name="Sugano S."/>
            <person name="Sato N."/>
            <person name="Nozaki H."/>
            <person name="Ogasawara N."/>
            <person name="Kohara Y."/>
            <person name="Kuroiwa T."/>
        </authorList>
    </citation>
    <scope>NUCLEOTIDE SEQUENCE [LARGE SCALE GENOMIC DNA]</scope>
    <source>
        <strain evidence="12 13">10D</strain>
    </source>
</reference>
<dbReference type="Gene3D" id="3.40.630.30">
    <property type="match status" value="1"/>
</dbReference>
<keyword evidence="4" id="KW-0479">Metal-binding</keyword>
<dbReference type="PROSITE" id="PS51186">
    <property type="entry name" value="GNAT"/>
    <property type="match status" value="1"/>
</dbReference>
<evidence type="ECO:0000256" key="7">
    <source>
        <dbReference type="ARBA" id="ARBA00023242"/>
    </source>
</evidence>
<organism evidence="12 13">
    <name type="scientific">Cyanidioschyzon merolae (strain NIES-3377 / 10D)</name>
    <name type="common">Unicellular red alga</name>
    <dbReference type="NCBI Taxonomy" id="280699"/>
    <lineage>
        <taxon>Eukaryota</taxon>
        <taxon>Rhodophyta</taxon>
        <taxon>Bangiophyceae</taxon>
        <taxon>Cyanidiales</taxon>
        <taxon>Cyanidiaceae</taxon>
        <taxon>Cyanidioschyzon</taxon>
    </lineage>
</organism>
<dbReference type="GeneID" id="16997739"/>
<dbReference type="Gramene" id="CMT193CT">
    <property type="protein sequence ID" value="CMT193CT"/>
    <property type="gene ID" value="CMT193C"/>
</dbReference>
<dbReference type="SUPFAM" id="SSF55729">
    <property type="entry name" value="Acyl-CoA N-acyltransferases (Nat)"/>
    <property type="match status" value="1"/>
</dbReference>
<gene>
    <name evidence="12" type="ORF">CYME_CMT193C</name>
</gene>
<reference evidence="12 13" key="2">
    <citation type="journal article" date="2007" name="BMC Biol.">
        <title>A 100%-complete sequence reveals unusually simple genomic features in the hot-spring red alga Cyanidioschyzon merolae.</title>
        <authorList>
            <person name="Nozaki H."/>
            <person name="Takano H."/>
            <person name="Misumi O."/>
            <person name="Terasawa K."/>
            <person name="Matsuzaki M."/>
            <person name="Maruyama S."/>
            <person name="Nishida K."/>
            <person name="Yagisawa F."/>
            <person name="Yoshida Y."/>
            <person name="Fujiwara T."/>
            <person name="Takio S."/>
            <person name="Tamura K."/>
            <person name="Chung S.J."/>
            <person name="Nakamura S."/>
            <person name="Kuroiwa H."/>
            <person name="Tanaka K."/>
            <person name="Sato N."/>
            <person name="Kuroiwa T."/>
        </authorList>
    </citation>
    <scope>NUCLEOTIDE SEQUENCE [LARGE SCALE GENOMIC DNA]</scope>
    <source>
        <strain evidence="12 13">10D</strain>
    </source>
</reference>
<keyword evidence="6" id="KW-0862">Zinc</keyword>
<dbReference type="GO" id="GO:0007064">
    <property type="term" value="P:mitotic sister chromatid cohesion"/>
    <property type="evidence" value="ECO:0007669"/>
    <property type="project" value="TreeGrafter"/>
</dbReference>
<evidence type="ECO:0000256" key="6">
    <source>
        <dbReference type="ARBA" id="ARBA00022833"/>
    </source>
</evidence>
<dbReference type="GO" id="GO:0005634">
    <property type="term" value="C:nucleus"/>
    <property type="evidence" value="ECO:0007669"/>
    <property type="project" value="UniProtKB-SubCell"/>
</dbReference>
<dbReference type="AlphaFoldDB" id="M1VMF0"/>
<dbReference type="GO" id="GO:0000785">
    <property type="term" value="C:chromatin"/>
    <property type="evidence" value="ECO:0007669"/>
    <property type="project" value="TreeGrafter"/>
</dbReference>
<dbReference type="InterPro" id="IPR028005">
    <property type="entry name" value="AcTrfase_ESCO_Znf_dom"/>
</dbReference>
<evidence type="ECO:0000256" key="10">
    <source>
        <dbReference type="SAM" id="MobiDB-lite"/>
    </source>
</evidence>
<evidence type="ECO:0000256" key="3">
    <source>
        <dbReference type="ARBA" id="ARBA00022679"/>
    </source>
</evidence>
<dbReference type="Proteomes" id="UP000007014">
    <property type="component" value="Chromosome 20"/>
</dbReference>
<dbReference type="RefSeq" id="XP_005539219.1">
    <property type="nucleotide sequence ID" value="XM_005539162.1"/>
</dbReference>